<dbReference type="AlphaFoldDB" id="A0A2T0M9P7"/>
<dbReference type="PANTHER" id="PTHR33987:SF1">
    <property type="entry name" value="CALCINEURIN-LIKE METALLO-PHOSPHOESTERASE SUPERFAMILY PROTEIN"/>
    <property type="match status" value="1"/>
</dbReference>
<dbReference type="InterPro" id="IPR038607">
    <property type="entry name" value="PhoD-like_sf"/>
</dbReference>
<accession>A0A2T0M9P7</accession>
<organism evidence="2 3">
    <name type="scientific">Flagellimonas meridianipacifica</name>
    <dbReference type="NCBI Taxonomy" id="1080225"/>
    <lineage>
        <taxon>Bacteria</taxon>
        <taxon>Pseudomonadati</taxon>
        <taxon>Bacteroidota</taxon>
        <taxon>Flavobacteriia</taxon>
        <taxon>Flavobacteriales</taxon>
        <taxon>Flavobacteriaceae</taxon>
        <taxon>Flagellimonas</taxon>
    </lineage>
</organism>
<protein>
    <submittedName>
        <fullName evidence="2">Alkaline phosphatase D</fullName>
    </submittedName>
</protein>
<name>A0A2T0M9P7_9FLAO</name>
<dbReference type="InterPro" id="IPR018946">
    <property type="entry name" value="PhoD-like_MPP"/>
</dbReference>
<dbReference type="EMBL" id="PVYX01000002">
    <property type="protein sequence ID" value="PRX54200.1"/>
    <property type="molecule type" value="Genomic_DNA"/>
</dbReference>
<reference evidence="2 3" key="1">
    <citation type="submission" date="2018-03" db="EMBL/GenBank/DDBJ databases">
        <title>Genomic Encyclopedia of Archaeal and Bacterial Type Strains, Phase II (KMG-II): from individual species to whole genera.</title>
        <authorList>
            <person name="Goeker M."/>
        </authorList>
    </citation>
    <scope>NUCLEOTIDE SEQUENCE [LARGE SCALE GENOMIC DNA]</scope>
    <source>
        <strain evidence="2 3">DSM 25027</strain>
    </source>
</reference>
<dbReference type="PROSITE" id="PS51257">
    <property type="entry name" value="PROKAR_LIPOPROTEIN"/>
    <property type="match status" value="1"/>
</dbReference>
<evidence type="ECO:0000313" key="2">
    <source>
        <dbReference type="EMBL" id="PRX54200.1"/>
    </source>
</evidence>
<comment type="caution">
    <text evidence="2">The sequence shown here is derived from an EMBL/GenBank/DDBJ whole genome shotgun (WGS) entry which is preliminary data.</text>
</comment>
<dbReference type="Proteomes" id="UP000237640">
    <property type="component" value="Unassembled WGS sequence"/>
</dbReference>
<dbReference type="Gene3D" id="3.60.21.70">
    <property type="entry name" value="PhoD-like phosphatase"/>
    <property type="match status" value="1"/>
</dbReference>
<dbReference type="PANTHER" id="PTHR33987">
    <property type="entry name" value="CALCINEURIN-LIKE METALLO-PHOSPHOESTERASE SUPERFAMILY PROTEIN"/>
    <property type="match status" value="1"/>
</dbReference>
<dbReference type="Pfam" id="PF09423">
    <property type="entry name" value="PhoD"/>
    <property type="match status" value="1"/>
</dbReference>
<feature type="domain" description="PhoD-like phosphatase metallophosphatase" evidence="1">
    <location>
        <begin position="59"/>
        <end position="288"/>
    </location>
</feature>
<dbReference type="SUPFAM" id="SSF56300">
    <property type="entry name" value="Metallo-dependent phosphatases"/>
    <property type="match status" value="1"/>
</dbReference>
<proteinExistence type="predicted"/>
<evidence type="ECO:0000313" key="3">
    <source>
        <dbReference type="Proteomes" id="UP000237640"/>
    </source>
</evidence>
<dbReference type="InterPro" id="IPR029052">
    <property type="entry name" value="Metallo-depent_PP-like"/>
</dbReference>
<gene>
    <name evidence="2" type="ORF">CLV81_2597</name>
</gene>
<sequence>MRKAIFVDRQIFLEMKNFVSCFFLIWLFIGCKSAQKLSSEKNTDIKKEEVSPFVVAFGSCNKQNVENPFWDDILKENPDVWIWGGDNIYADTENMEEMKSMYNQQLSNPGYKALLNAVPVIGTWDDHDYGKNDAGIEYVMKEPSQQLFLDFMGVPEEDIRRERKGVYASHMFTHPKGTVKVIVLDTRYFRSNLEKDRAAGRRYKINTSPESTVLGRDQWEWLEKELQNSTADFNLIVTSIQFLSKEHGFETWGNFPSEVEKLKKLISDSGARRVMVLSGDRHISEFSKTNLPGLTYPLIDFTSSGLTHSYSSFTSEPNKYRVGEVVSVPSYGIIHLNMDKKTAVMKIMGENGKVYQELKQAY</sequence>
<keyword evidence="3" id="KW-1185">Reference proteome</keyword>
<evidence type="ECO:0000259" key="1">
    <source>
        <dbReference type="Pfam" id="PF09423"/>
    </source>
</evidence>
<dbReference type="CDD" id="cd07389">
    <property type="entry name" value="MPP_PhoD"/>
    <property type="match status" value="1"/>
</dbReference>